<organism evidence="1 2">
    <name type="scientific">Wuchereria bancrofti</name>
    <dbReference type="NCBI Taxonomy" id="6293"/>
    <lineage>
        <taxon>Eukaryota</taxon>
        <taxon>Metazoa</taxon>
        <taxon>Ecdysozoa</taxon>
        <taxon>Nematoda</taxon>
        <taxon>Chromadorea</taxon>
        <taxon>Rhabditida</taxon>
        <taxon>Spirurina</taxon>
        <taxon>Spiruromorpha</taxon>
        <taxon>Filarioidea</taxon>
        <taxon>Onchocercidae</taxon>
        <taxon>Wuchereria</taxon>
    </lineage>
</organism>
<proteinExistence type="predicted"/>
<sequence length="104" mass="11467">HLKNASFLVNGEYSIGDKTDHLKTWIETNRNSFPQPITDDLISSISGNNDIATAIFKIFGFGSEPKISEAKFTETTGLPTSSRNGIKVADRKGTIKTFDLITKF</sequence>
<reference evidence="2" key="1">
    <citation type="submission" date="2012-08" db="EMBL/GenBank/DDBJ databases">
        <title>The Genome Sequence of Wuchereria bancrofti.</title>
        <authorList>
            <person name="Nutman T.B."/>
            <person name="Fink D.L."/>
            <person name="Russ C."/>
            <person name="Young S."/>
            <person name="Zeng Q."/>
            <person name="Koehrsen M."/>
            <person name="Alvarado L."/>
            <person name="Berlin A."/>
            <person name="Chapman S.B."/>
            <person name="Chen Z."/>
            <person name="Freedman E."/>
            <person name="Gellesch M."/>
            <person name="Goldberg J."/>
            <person name="Griggs A."/>
            <person name="Gujja S."/>
            <person name="Heilman E.R."/>
            <person name="Heiman D."/>
            <person name="Hepburn T."/>
            <person name="Howarth C."/>
            <person name="Jen D."/>
            <person name="Larson L."/>
            <person name="Lewis B."/>
            <person name="Mehta T."/>
            <person name="Park D."/>
            <person name="Pearson M."/>
            <person name="Roberts A."/>
            <person name="Saif S."/>
            <person name="Shea T."/>
            <person name="Shenoy N."/>
            <person name="Sisk P."/>
            <person name="Stolte C."/>
            <person name="Sykes S."/>
            <person name="Walk T."/>
            <person name="White J."/>
            <person name="Yandava C."/>
            <person name="Haas B."/>
            <person name="Henn M.R."/>
            <person name="Nusbaum C."/>
            <person name="Birren B."/>
        </authorList>
    </citation>
    <scope>NUCLEOTIDE SEQUENCE [LARGE SCALE GENOMIC DNA]</scope>
    <source>
        <strain evidence="2">NA</strain>
    </source>
</reference>
<evidence type="ECO:0000313" key="1">
    <source>
        <dbReference type="EMBL" id="EJW77295.1"/>
    </source>
</evidence>
<name>J9ASA2_WUCBA</name>
<evidence type="ECO:0000313" key="2">
    <source>
        <dbReference type="Proteomes" id="UP000004810"/>
    </source>
</evidence>
<feature type="non-terminal residue" evidence="1">
    <location>
        <position position="1"/>
    </location>
</feature>
<gene>
    <name evidence="1" type="ORF">WUBG_11797</name>
</gene>
<protein>
    <submittedName>
        <fullName evidence="1">Uncharacterized protein</fullName>
    </submittedName>
</protein>
<dbReference type="EMBL" id="ADBV01007961">
    <property type="protein sequence ID" value="EJW77295.1"/>
    <property type="molecule type" value="Genomic_DNA"/>
</dbReference>
<dbReference type="AlphaFoldDB" id="J9ASA2"/>
<accession>J9ASA2</accession>
<dbReference type="Proteomes" id="UP000004810">
    <property type="component" value="Unassembled WGS sequence"/>
</dbReference>
<comment type="caution">
    <text evidence="1">The sequence shown here is derived from an EMBL/GenBank/DDBJ whole genome shotgun (WGS) entry which is preliminary data.</text>
</comment>